<feature type="transmembrane region" description="Helical" evidence="25">
    <location>
        <begin position="231"/>
        <end position="251"/>
    </location>
</feature>
<evidence type="ECO:0000256" key="17">
    <source>
        <dbReference type="ARBA" id="ARBA00044903"/>
    </source>
</evidence>
<dbReference type="InterPro" id="IPR052187">
    <property type="entry name" value="MFSD1"/>
</dbReference>
<evidence type="ECO:0000256" key="15">
    <source>
        <dbReference type="ARBA" id="ARBA00044899"/>
    </source>
</evidence>
<dbReference type="InterPro" id="IPR036259">
    <property type="entry name" value="MFS_trans_sf"/>
</dbReference>
<evidence type="ECO:0000256" key="13">
    <source>
        <dbReference type="ARBA" id="ARBA00044893"/>
    </source>
</evidence>
<evidence type="ECO:0000256" key="7">
    <source>
        <dbReference type="ARBA" id="ARBA00023228"/>
    </source>
</evidence>
<evidence type="ECO:0000256" key="3">
    <source>
        <dbReference type="ARBA" id="ARBA00022448"/>
    </source>
</evidence>
<evidence type="ECO:0000256" key="21">
    <source>
        <dbReference type="ARBA" id="ARBA00044985"/>
    </source>
</evidence>
<dbReference type="GO" id="GO:0022857">
    <property type="term" value="F:transmembrane transporter activity"/>
    <property type="evidence" value="ECO:0007669"/>
    <property type="project" value="InterPro"/>
</dbReference>
<reference evidence="27 28" key="1">
    <citation type="submission" date="2016-11" db="EMBL/GenBank/DDBJ databases">
        <title>The macronuclear genome of Stentor coeruleus: a giant cell with tiny introns.</title>
        <authorList>
            <person name="Slabodnick M."/>
            <person name="Ruby J.G."/>
            <person name="Reiff S.B."/>
            <person name="Swart E.C."/>
            <person name="Gosai S."/>
            <person name="Prabakaran S."/>
            <person name="Witkowska E."/>
            <person name="Larue G.E."/>
            <person name="Fisher S."/>
            <person name="Freeman R.M."/>
            <person name="Gunawardena J."/>
            <person name="Chu W."/>
            <person name="Stover N.A."/>
            <person name="Gregory B.D."/>
            <person name="Nowacki M."/>
            <person name="Derisi J."/>
            <person name="Roy S.W."/>
            <person name="Marshall W.F."/>
            <person name="Sood P."/>
        </authorList>
    </citation>
    <scope>NUCLEOTIDE SEQUENCE [LARGE SCALE GENOMIC DNA]</scope>
    <source>
        <strain evidence="27">WM001</strain>
    </source>
</reference>
<comment type="similarity">
    <text evidence="2">Belongs to the major facilitator superfamily.</text>
</comment>
<comment type="function">
    <text evidence="23">Lysosomal dipeptide uniporter that selectively exports lysine, arginine or histidine-containing dipeptides with a net positive charge from the lysosome lumen into the cytosol. Could play a role in a specific type of protein O-glycosylation indirectly regulating macrophages migration and tissue invasion. Also essential for liver homeostasis.</text>
</comment>
<evidence type="ECO:0000256" key="12">
    <source>
        <dbReference type="ARBA" id="ARBA00044891"/>
    </source>
</evidence>
<evidence type="ECO:0000256" key="4">
    <source>
        <dbReference type="ARBA" id="ARBA00022692"/>
    </source>
</evidence>
<comment type="catalytic activity">
    <reaction evidence="8">
        <text>L-lysyl-L-alanine(out) = L-lysyl-L-alanine(in)</text>
        <dbReference type="Rhea" id="RHEA:79399"/>
        <dbReference type="ChEBI" id="CHEBI:229954"/>
    </reaction>
</comment>
<feature type="transmembrane region" description="Helical" evidence="25">
    <location>
        <begin position="57"/>
        <end position="77"/>
    </location>
</feature>
<feature type="transmembrane region" description="Helical" evidence="25">
    <location>
        <begin position="15"/>
        <end position="34"/>
    </location>
</feature>
<dbReference type="PANTHER" id="PTHR23512">
    <property type="entry name" value="MAJOR FACILITATOR SUPERFAMILY DOMAIN-CONTAINING PROTEIN 1"/>
    <property type="match status" value="1"/>
</dbReference>
<evidence type="ECO:0000256" key="24">
    <source>
        <dbReference type="ARBA" id="ARBA00046376"/>
    </source>
</evidence>
<keyword evidence="7" id="KW-0458">Lysosome</keyword>
<dbReference type="PROSITE" id="PS50850">
    <property type="entry name" value="MFS"/>
    <property type="match status" value="1"/>
</dbReference>
<evidence type="ECO:0000259" key="26">
    <source>
        <dbReference type="PROSITE" id="PS50850"/>
    </source>
</evidence>
<keyword evidence="4 25" id="KW-0812">Transmembrane</keyword>
<keyword evidence="5 25" id="KW-1133">Transmembrane helix</keyword>
<dbReference type="Pfam" id="PF07690">
    <property type="entry name" value="MFS_1"/>
    <property type="match status" value="1"/>
</dbReference>
<comment type="catalytic activity">
    <reaction evidence="13">
        <text>L-alpha-aminoacyl-L-lysine(out) = L-alpha-aminoacyl-L-lysine(in)</text>
        <dbReference type="Rhea" id="RHEA:79383"/>
        <dbReference type="ChEBI" id="CHEBI:229966"/>
    </reaction>
</comment>
<comment type="catalytic activity">
    <reaction evidence="19">
        <text>L-alanyl-L-lysine(out) = L-alanyl-L-lysine(in)</text>
        <dbReference type="Rhea" id="RHEA:79415"/>
        <dbReference type="ChEBI" id="CHEBI:192470"/>
    </reaction>
</comment>
<keyword evidence="28" id="KW-1185">Reference proteome</keyword>
<evidence type="ECO:0000256" key="20">
    <source>
        <dbReference type="ARBA" id="ARBA00044924"/>
    </source>
</evidence>
<gene>
    <name evidence="27" type="ORF">SteCoe_25203</name>
</gene>
<dbReference type="SUPFAM" id="SSF103473">
    <property type="entry name" value="MFS general substrate transporter"/>
    <property type="match status" value="1"/>
</dbReference>
<evidence type="ECO:0000256" key="23">
    <source>
        <dbReference type="ARBA" id="ARBA00045709"/>
    </source>
</evidence>
<dbReference type="OrthoDB" id="424834at2759"/>
<sequence>MENDQENNNLKRSNIRYLALVLACLLTVGNFFVYDNPAVLQSKLESRLDISALEYNLFYSVYSIPNIFLPIFGGFIVDKIGNKVGNLIFASFIALGQGIFAIGVTAKSYPLAIVGRAVYGCGGESINVSQFNAITKWFSSQQLSISLSIIASVDRLSTAINDLTTPLLASQISLQFSLFFGFFICLLSLTSGIFLSFLDKKRKSEDSFSNTPSNPSNKITLKDIKNYKISFWLLCLNCGLVNSDVYCFNNIASSYFQSRFGYSVVESGRIISITFIISGLSCPIIGFFLDKYGKRIYFIMFSSFSITLTHCFFAMIPDSNRPVLSILCMVLLGTGFSVYTAVIWSTVPFLVPHQASATAFGIQTACYNLALVIFPICIGSILDNYSSPNNYLYTSFFFIGLGVLGIFSTFALYFANKKADKSLIRSNKSQDLEKGMVFIGGPENISKTFGFE</sequence>
<evidence type="ECO:0000256" key="1">
    <source>
        <dbReference type="ARBA" id="ARBA00004155"/>
    </source>
</evidence>
<comment type="catalytic activity">
    <reaction evidence="20">
        <text>L-lysyl-glycine(out) = L-lysyl-glycine(in)</text>
        <dbReference type="Rhea" id="RHEA:79407"/>
        <dbReference type="ChEBI" id="CHEBI:191202"/>
    </reaction>
</comment>
<dbReference type="InterPro" id="IPR011701">
    <property type="entry name" value="MFS"/>
</dbReference>
<feature type="transmembrane region" description="Helical" evidence="25">
    <location>
        <begin position="365"/>
        <end position="385"/>
    </location>
</feature>
<feature type="transmembrane region" description="Helical" evidence="25">
    <location>
        <begin position="296"/>
        <end position="316"/>
    </location>
</feature>
<accession>A0A1R2BFR3</accession>
<evidence type="ECO:0000256" key="11">
    <source>
        <dbReference type="ARBA" id="ARBA00044884"/>
    </source>
</evidence>
<feature type="domain" description="Major facilitator superfamily (MFS) profile" evidence="26">
    <location>
        <begin position="16"/>
        <end position="420"/>
    </location>
</feature>
<evidence type="ECO:0000313" key="28">
    <source>
        <dbReference type="Proteomes" id="UP000187209"/>
    </source>
</evidence>
<dbReference type="Gene3D" id="1.20.1250.20">
    <property type="entry name" value="MFS general substrate transporter like domains"/>
    <property type="match status" value="2"/>
</dbReference>
<dbReference type="AlphaFoldDB" id="A0A1R2BFR3"/>
<organism evidence="27 28">
    <name type="scientific">Stentor coeruleus</name>
    <dbReference type="NCBI Taxonomy" id="5963"/>
    <lineage>
        <taxon>Eukaryota</taxon>
        <taxon>Sar</taxon>
        <taxon>Alveolata</taxon>
        <taxon>Ciliophora</taxon>
        <taxon>Postciliodesmatophora</taxon>
        <taxon>Heterotrichea</taxon>
        <taxon>Heterotrichida</taxon>
        <taxon>Stentoridae</taxon>
        <taxon>Stentor</taxon>
    </lineage>
</organism>
<keyword evidence="6 25" id="KW-0472">Membrane</keyword>
<comment type="subunit">
    <text evidence="24">Homodimer. Interacts with lysosomal protein GLMP (via lumenal domain); the interaction starts while both proteins are still in the endoplasmic reticulum and is required for stabilization of MFSD1 in lysosomes but has no direct effect on its targeting to lysosomes or transporter activity.</text>
</comment>
<dbReference type="PANTHER" id="PTHR23512:SF3">
    <property type="entry name" value="MAJOR FACILITATOR SUPERFAMILY DOMAIN-CONTAINING PROTEIN 1"/>
    <property type="match status" value="1"/>
</dbReference>
<comment type="catalytic activity">
    <reaction evidence="18">
        <text>L-histidyl-L-alpha-amino acid(out) = L-histidyl-L-alpha-amino acid(in)</text>
        <dbReference type="Rhea" id="RHEA:79379"/>
        <dbReference type="ChEBI" id="CHEBI:229964"/>
    </reaction>
</comment>
<evidence type="ECO:0000256" key="10">
    <source>
        <dbReference type="ARBA" id="ARBA00044881"/>
    </source>
</evidence>
<comment type="catalytic activity">
    <reaction evidence="15">
        <text>L-arginyl-L-alpha-amino acid(out) = L-arginyl-L-alpha-amino acid(in)</text>
        <dbReference type="Rhea" id="RHEA:79371"/>
        <dbReference type="ChEBI" id="CHEBI:84315"/>
    </reaction>
</comment>
<comment type="catalytic activity">
    <reaction evidence="10">
        <text>L-alpha-aminoacyl-L-arginine(out) = L-alpha-aminoacyl-L-arginine(in)</text>
        <dbReference type="Rhea" id="RHEA:79367"/>
        <dbReference type="ChEBI" id="CHEBI:229968"/>
    </reaction>
</comment>
<evidence type="ECO:0000256" key="6">
    <source>
        <dbReference type="ARBA" id="ARBA00023136"/>
    </source>
</evidence>
<feature type="transmembrane region" description="Helical" evidence="25">
    <location>
        <begin position="84"/>
        <end position="106"/>
    </location>
</feature>
<dbReference type="GO" id="GO:0005765">
    <property type="term" value="C:lysosomal membrane"/>
    <property type="evidence" value="ECO:0007669"/>
    <property type="project" value="UniProtKB-SubCell"/>
</dbReference>
<proteinExistence type="inferred from homology"/>
<protein>
    <recommendedName>
        <fullName evidence="21">Lysosomal dipeptide transporter MFSD1</fullName>
    </recommendedName>
    <alternativeName>
        <fullName evidence="22">Major facilitator superfamily domain-containing protein 1</fullName>
    </alternativeName>
</protein>
<comment type="catalytic activity">
    <reaction evidence="9">
        <text>L-histidyl-glycine(out) = L-histidyl-glycine(in)</text>
        <dbReference type="Rhea" id="RHEA:79395"/>
        <dbReference type="ChEBI" id="CHEBI:229957"/>
    </reaction>
</comment>
<comment type="catalytic activity">
    <reaction evidence="14">
        <text>L-aspartyl-L-lysine(out) = L-aspartyl-L-lysine(in)</text>
        <dbReference type="Rhea" id="RHEA:79411"/>
        <dbReference type="ChEBI" id="CHEBI:229953"/>
    </reaction>
</comment>
<evidence type="ECO:0000256" key="16">
    <source>
        <dbReference type="ARBA" id="ARBA00044900"/>
    </source>
</evidence>
<comment type="catalytic activity">
    <reaction evidence="16">
        <text>L-lysyl-L-lysine(out) = L-lysyl-L-lysine(in)</text>
        <dbReference type="Rhea" id="RHEA:79403"/>
        <dbReference type="ChEBI" id="CHEBI:229956"/>
    </reaction>
</comment>
<evidence type="ECO:0000256" key="5">
    <source>
        <dbReference type="ARBA" id="ARBA00022989"/>
    </source>
</evidence>
<feature type="transmembrane region" description="Helical" evidence="25">
    <location>
        <begin position="391"/>
        <end position="415"/>
    </location>
</feature>
<evidence type="ECO:0000256" key="9">
    <source>
        <dbReference type="ARBA" id="ARBA00044878"/>
    </source>
</evidence>
<evidence type="ECO:0000256" key="8">
    <source>
        <dbReference type="ARBA" id="ARBA00044876"/>
    </source>
</evidence>
<comment type="catalytic activity">
    <reaction evidence="11">
        <text>L-alpha-aminoacyl-L-histidine(out) = L-alpha-aminoacyl-L-histidine(in)</text>
        <dbReference type="Rhea" id="RHEA:79375"/>
        <dbReference type="ChEBI" id="CHEBI:229967"/>
    </reaction>
</comment>
<evidence type="ECO:0000256" key="25">
    <source>
        <dbReference type="SAM" id="Phobius"/>
    </source>
</evidence>
<evidence type="ECO:0000256" key="2">
    <source>
        <dbReference type="ARBA" id="ARBA00008335"/>
    </source>
</evidence>
<evidence type="ECO:0000256" key="22">
    <source>
        <dbReference type="ARBA" id="ARBA00045018"/>
    </source>
</evidence>
<dbReference type="InterPro" id="IPR020846">
    <property type="entry name" value="MFS_dom"/>
</dbReference>
<evidence type="ECO:0000256" key="18">
    <source>
        <dbReference type="ARBA" id="ARBA00044912"/>
    </source>
</evidence>
<evidence type="ECO:0000256" key="19">
    <source>
        <dbReference type="ARBA" id="ARBA00044919"/>
    </source>
</evidence>
<comment type="caution">
    <text evidence="27">The sequence shown here is derived from an EMBL/GenBank/DDBJ whole genome shotgun (WGS) entry which is preliminary data.</text>
</comment>
<dbReference type="EMBL" id="MPUH01000680">
    <property type="protein sequence ID" value="OMJ75613.1"/>
    <property type="molecule type" value="Genomic_DNA"/>
</dbReference>
<comment type="subcellular location">
    <subcellularLocation>
        <location evidence="1">Lysosome membrane</location>
        <topology evidence="1">Multi-pass membrane protein</topology>
    </subcellularLocation>
</comment>
<evidence type="ECO:0000313" key="27">
    <source>
        <dbReference type="EMBL" id="OMJ75613.1"/>
    </source>
</evidence>
<evidence type="ECO:0000256" key="14">
    <source>
        <dbReference type="ARBA" id="ARBA00044898"/>
    </source>
</evidence>
<comment type="catalytic activity">
    <reaction evidence="12">
        <text>L-lysyl-L-alpha-amino acid(out) = L-lysyl-L-alpha-amino acid(in)</text>
        <dbReference type="Rhea" id="RHEA:79387"/>
        <dbReference type="ChEBI" id="CHEBI:229965"/>
    </reaction>
</comment>
<comment type="catalytic activity">
    <reaction evidence="17">
        <text>L-arginyl-glycine(out) = L-arginyl-glycine(in)</text>
        <dbReference type="Rhea" id="RHEA:79391"/>
        <dbReference type="ChEBI" id="CHEBI:229955"/>
    </reaction>
</comment>
<feature type="transmembrane region" description="Helical" evidence="25">
    <location>
        <begin position="322"/>
        <end position="344"/>
    </location>
</feature>
<feature type="transmembrane region" description="Helical" evidence="25">
    <location>
        <begin position="271"/>
        <end position="289"/>
    </location>
</feature>
<keyword evidence="3" id="KW-0813">Transport</keyword>
<dbReference type="Proteomes" id="UP000187209">
    <property type="component" value="Unassembled WGS sequence"/>
</dbReference>
<feature type="transmembrane region" description="Helical" evidence="25">
    <location>
        <begin position="176"/>
        <end position="198"/>
    </location>
</feature>
<name>A0A1R2BFR3_9CILI</name>